<reference evidence="2" key="1">
    <citation type="submission" date="2022-11" db="UniProtKB">
        <authorList>
            <consortium name="WormBaseParasite"/>
        </authorList>
    </citation>
    <scope>IDENTIFICATION</scope>
</reference>
<name>A0A915KSL5_ROMCU</name>
<proteinExistence type="predicted"/>
<organism evidence="1 2">
    <name type="scientific">Romanomermis culicivorax</name>
    <name type="common">Nematode worm</name>
    <dbReference type="NCBI Taxonomy" id="13658"/>
    <lineage>
        <taxon>Eukaryota</taxon>
        <taxon>Metazoa</taxon>
        <taxon>Ecdysozoa</taxon>
        <taxon>Nematoda</taxon>
        <taxon>Enoplea</taxon>
        <taxon>Dorylaimia</taxon>
        <taxon>Mermithida</taxon>
        <taxon>Mermithoidea</taxon>
        <taxon>Mermithidae</taxon>
        <taxon>Romanomermis</taxon>
    </lineage>
</organism>
<evidence type="ECO:0000313" key="1">
    <source>
        <dbReference type="Proteomes" id="UP000887565"/>
    </source>
</evidence>
<sequence>PTIHVILGYFGRVTNLKIVGTKKNVKTDARTFDLPCRIQYCANRRIQEELSATEFGFLAGQGQKNHARSIEQDLHDVRHAQINGQQD</sequence>
<dbReference type="Proteomes" id="UP000887565">
    <property type="component" value="Unplaced"/>
</dbReference>
<protein>
    <submittedName>
        <fullName evidence="2">Uncharacterized protein</fullName>
    </submittedName>
</protein>
<dbReference type="AlphaFoldDB" id="A0A915KSL5"/>
<accession>A0A915KSL5</accession>
<dbReference type="WBParaSite" id="nRc.2.0.1.t40633-RA">
    <property type="protein sequence ID" value="nRc.2.0.1.t40633-RA"/>
    <property type="gene ID" value="nRc.2.0.1.g40633"/>
</dbReference>
<keyword evidence="1" id="KW-1185">Reference proteome</keyword>
<evidence type="ECO:0000313" key="2">
    <source>
        <dbReference type="WBParaSite" id="nRc.2.0.1.t40633-RA"/>
    </source>
</evidence>